<dbReference type="OrthoDB" id="3194844at2"/>
<dbReference type="EMBL" id="MVII01000019">
    <property type="protein sequence ID" value="ORB55210.1"/>
    <property type="molecule type" value="Genomic_DNA"/>
</dbReference>
<proteinExistence type="predicted"/>
<dbReference type="Proteomes" id="UP000192434">
    <property type="component" value="Unassembled WGS sequence"/>
</dbReference>
<reference evidence="2 3" key="1">
    <citation type="submission" date="2016-12" db="EMBL/GenBank/DDBJ databases">
        <title>The new phylogeny of genus Mycobacterium.</title>
        <authorList>
            <person name="Tortoli E."/>
            <person name="Trovato A."/>
            <person name="Cirillo D.M."/>
        </authorList>
    </citation>
    <scope>NUCLEOTIDE SEQUENCE [LARGE SCALE GENOMIC DNA]</scope>
    <source>
        <strain evidence="2 3">CCUG 66554</strain>
    </source>
</reference>
<comment type="caution">
    <text evidence="2">The sequence shown here is derived from an EMBL/GenBank/DDBJ whole genome shotgun (WGS) entry which is preliminary data.</text>
</comment>
<sequence>MPRAIPEFRQLLTGLADEVGSTIERLGAGVGRLDRGELLAYITDAYPELITPYISASADITATWYEDQPTKAGAALFYATPAELPSVEQLAASGRWAMGQSDPTKALQGTAKRSIFRSSRNTVVVNARAEQVRWVRHARPGACGFCRMLATRSAAVGNSSYLTEGTARAASKSHIAQGHDFCTCLIIPDRDSAYELPDYTHQWAADYESARNEGARSLAQIAQAMERIGNEREAAAAARVSQRRQQADIATWLDAEDEHLASIAYWRRVDAEDLHTAPAAPAGAAPTEAAGAALTPMDRAVAELENALAAGDDDRIEAAAIALEQLEDAERKAAQRKARNRERSRERRAAQSSAQSEQIIALIDAGTDPAEAEAEVTGKSVESIRRRDFVRMARAEGLRGENFEQLLSSAFHRQVSELAIEAENATKGYMLRARFDGKVNAKDLWYVSDKKARELMSDEMAAWLDENGGRITRQILKQMVLSGRYGLRRYTATGEDFLQ</sequence>
<dbReference type="RefSeq" id="WP_083017318.1">
    <property type="nucleotide sequence ID" value="NZ_MVII01000019.1"/>
</dbReference>
<dbReference type="AlphaFoldDB" id="A0A1X0J0M5"/>
<evidence type="ECO:0000313" key="2">
    <source>
        <dbReference type="EMBL" id="ORB55210.1"/>
    </source>
</evidence>
<protein>
    <recommendedName>
        <fullName evidence="4">Capsid maturation protease</fullName>
    </recommendedName>
</protein>
<dbReference type="InterPro" id="IPR057369">
    <property type="entry name" value="VG15"/>
</dbReference>
<accession>A0A1X0J0M5</accession>
<name>A0A1X0J0M5_9MYCO</name>
<gene>
    <name evidence="2" type="ORF">BST43_15160</name>
</gene>
<evidence type="ECO:0000256" key="1">
    <source>
        <dbReference type="SAM" id="MobiDB-lite"/>
    </source>
</evidence>
<feature type="region of interest" description="Disordered" evidence="1">
    <location>
        <begin position="332"/>
        <end position="356"/>
    </location>
</feature>
<dbReference type="Pfam" id="PF25310">
    <property type="entry name" value="VG15"/>
    <property type="match status" value="1"/>
</dbReference>
<evidence type="ECO:0000313" key="3">
    <source>
        <dbReference type="Proteomes" id="UP000192434"/>
    </source>
</evidence>
<evidence type="ECO:0008006" key="4">
    <source>
        <dbReference type="Google" id="ProtNLM"/>
    </source>
</evidence>
<organism evidence="2 3">
    <name type="scientific">Mycobacteroides saopaulense</name>
    <dbReference type="NCBI Taxonomy" id="1578165"/>
    <lineage>
        <taxon>Bacteria</taxon>
        <taxon>Bacillati</taxon>
        <taxon>Actinomycetota</taxon>
        <taxon>Actinomycetes</taxon>
        <taxon>Mycobacteriales</taxon>
        <taxon>Mycobacteriaceae</taxon>
        <taxon>Mycobacteroides</taxon>
    </lineage>
</organism>